<evidence type="ECO:0000313" key="9">
    <source>
        <dbReference type="Proteomes" id="UP001497480"/>
    </source>
</evidence>
<feature type="transmembrane region" description="Helical" evidence="6">
    <location>
        <begin position="97"/>
        <end position="115"/>
    </location>
</feature>
<feature type="transmembrane region" description="Helical" evidence="6">
    <location>
        <begin position="453"/>
        <end position="472"/>
    </location>
</feature>
<feature type="transmembrane region" description="Helical" evidence="6">
    <location>
        <begin position="41"/>
        <end position="59"/>
    </location>
</feature>
<evidence type="ECO:0000256" key="5">
    <source>
        <dbReference type="ARBA" id="ARBA00023136"/>
    </source>
</evidence>
<keyword evidence="3 6" id="KW-0812">Transmembrane</keyword>
<comment type="caution">
    <text evidence="8">The sequence shown here is derived from an EMBL/GenBank/DDBJ whole genome shotgun (WGS) entry which is preliminary data.</text>
</comment>
<evidence type="ECO:0000256" key="1">
    <source>
        <dbReference type="ARBA" id="ARBA00004651"/>
    </source>
</evidence>
<sequence length="806" mass="90122">MTLFKIPHAFGEAKACIVSAFRTALACTMVGSLTLFGPPSIQNLIAFPAFSYVTVILIINDATLGDTFRACWLALYATIQSIGPAIFTLWLIGPGRFSLGTTTLVVALATLVVALPSESTHLVAKRIALGQIVIVYFVTYINGVHVEPIMHPLRVAASTAVGVFACVIALLLPFPRLACHEVKRSCKLLTENTLKRLKLLMKAICEEDKNLALTYISHAQSLTTTRTKLLQIITRYQDGMRWENPLIKVFRSYCLCPKERLEEVDTYLRGMELALRKINSFPVSILDEDIKHALNSLEQHVSLTIKQTKHNLHGCSITVPEPSTKTVSNILQSLNTFPTTHQCLPVYFYLFCSKLLYKTSWAQAPTSIQYQPTQKKESSRQGKEKLANWVKTLISPKLMPAIKCSLSLGLALFLGSLYSRNNGFWSALPVAISFASGREATFRVANVKAQGTVLGTVYGVLGCFVFERFLPIRFMSLLPWFIFTSFLQRSKLYGPAGGISAVIGAILILGRKNFGQPSEFAIVRIIETFIGLTCSIVVDLLFMPKRASSCAKVELCESLVTLDESIRSFSLLHVGAKTNLEENQKKLKMQVREIRKFVLEAEAEPNFWLTSFHTVCYNKLLRSLSTMVDILHLGSHALEFLQQEFQISEASSGEYEIMLESDFQRLNDHICSSIKSYGEICRMKSLKFLEKELEKKNITYDIEMGGTPKSSICMVSSLGEDEIAKHTSSYLQHSKNVVDNLYGVDGKKELRSQVVLSLSALGFCLSAFMQQTLEIEEAIKELIQWENPSREINLYDISCKLATLYK</sequence>
<dbReference type="GO" id="GO:0005886">
    <property type="term" value="C:plasma membrane"/>
    <property type="evidence" value="ECO:0007669"/>
    <property type="project" value="UniProtKB-SubCell"/>
</dbReference>
<evidence type="ECO:0000256" key="2">
    <source>
        <dbReference type="ARBA" id="ARBA00022475"/>
    </source>
</evidence>
<gene>
    <name evidence="8" type="ORF">LLUT_LOCUS5191</name>
</gene>
<feature type="transmembrane region" description="Helical" evidence="6">
    <location>
        <begin position="71"/>
        <end position="91"/>
    </location>
</feature>
<proteinExistence type="predicted"/>
<feature type="transmembrane region" description="Helical" evidence="6">
    <location>
        <begin position="155"/>
        <end position="174"/>
    </location>
</feature>
<evidence type="ECO:0000256" key="4">
    <source>
        <dbReference type="ARBA" id="ARBA00022989"/>
    </source>
</evidence>
<feature type="domain" description="Integral membrane bound transporter" evidence="7">
    <location>
        <begin position="410"/>
        <end position="538"/>
    </location>
</feature>
<keyword evidence="5 6" id="KW-0472">Membrane</keyword>
<accession>A0AAV1W4F6</accession>
<dbReference type="AlphaFoldDB" id="A0AAV1W4F6"/>
<evidence type="ECO:0000259" key="7">
    <source>
        <dbReference type="Pfam" id="PF13515"/>
    </source>
</evidence>
<organism evidence="8 9">
    <name type="scientific">Lupinus luteus</name>
    <name type="common">European yellow lupine</name>
    <dbReference type="NCBI Taxonomy" id="3873"/>
    <lineage>
        <taxon>Eukaryota</taxon>
        <taxon>Viridiplantae</taxon>
        <taxon>Streptophyta</taxon>
        <taxon>Embryophyta</taxon>
        <taxon>Tracheophyta</taxon>
        <taxon>Spermatophyta</taxon>
        <taxon>Magnoliopsida</taxon>
        <taxon>eudicotyledons</taxon>
        <taxon>Gunneridae</taxon>
        <taxon>Pentapetalae</taxon>
        <taxon>rosids</taxon>
        <taxon>fabids</taxon>
        <taxon>Fabales</taxon>
        <taxon>Fabaceae</taxon>
        <taxon>Papilionoideae</taxon>
        <taxon>50 kb inversion clade</taxon>
        <taxon>genistoids sensu lato</taxon>
        <taxon>core genistoids</taxon>
        <taxon>Genisteae</taxon>
        <taxon>Lupinus</taxon>
    </lineage>
</organism>
<comment type="subcellular location">
    <subcellularLocation>
        <location evidence="1">Cell membrane</location>
        <topology evidence="1">Multi-pass membrane protein</topology>
    </subcellularLocation>
</comment>
<keyword evidence="9" id="KW-1185">Reference proteome</keyword>
<dbReference type="PANTHER" id="PTHR30509">
    <property type="entry name" value="P-HYDROXYBENZOIC ACID EFFLUX PUMP SUBUNIT-RELATED"/>
    <property type="match status" value="1"/>
</dbReference>
<feature type="transmembrane region" description="Helical" evidence="6">
    <location>
        <begin position="127"/>
        <end position="143"/>
    </location>
</feature>
<dbReference type="Proteomes" id="UP001497480">
    <property type="component" value="Unassembled WGS sequence"/>
</dbReference>
<keyword evidence="2" id="KW-1003">Cell membrane</keyword>
<dbReference type="PANTHER" id="PTHR30509:SF9">
    <property type="entry name" value="MULTIDRUG RESISTANCE PROTEIN MDTO"/>
    <property type="match status" value="1"/>
</dbReference>
<reference evidence="8 9" key="1">
    <citation type="submission" date="2024-03" db="EMBL/GenBank/DDBJ databases">
        <authorList>
            <person name="Martinez-Hernandez J."/>
        </authorList>
    </citation>
    <scope>NUCLEOTIDE SEQUENCE [LARGE SCALE GENOMIC DNA]</scope>
</reference>
<dbReference type="Pfam" id="PF13515">
    <property type="entry name" value="FUSC_2"/>
    <property type="match status" value="1"/>
</dbReference>
<feature type="transmembrane region" description="Helical" evidence="6">
    <location>
        <begin position="492"/>
        <end position="509"/>
    </location>
</feature>
<feature type="transmembrane region" description="Helical" evidence="6">
    <location>
        <begin position="521"/>
        <end position="543"/>
    </location>
</feature>
<evidence type="ECO:0000256" key="3">
    <source>
        <dbReference type="ARBA" id="ARBA00022692"/>
    </source>
</evidence>
<dbReference type="InterPro" id="IPR049453">
    <property type="entry name" value="Memb_transporter_dom"/>
</dbReference>
<keyword evidence="4 6" id="KW-1133">Transmembrane helix</keyword>
<evidence type="ECO:0000313" key="8">
    <source>
        <dbReference type="EMBL" id="CAL0304131.1"/>
    </source>
</evidence>
<protein>
    <recommendedName>
        <fullName evidence="7">Integral membrane bound transporter domain-containing protein</fullName>
    </recommendedName>
</protein>
<dbReference type="EMBL" id="CAXHTB010000003">
    <property type="protein sequence ID" value="CAL0304131.1"/>
    <property type="molecule type" value="Genomic_DNA"/>
</dbReference>
<name>A0AAV1W4F6_LUPLU</name>
<evidence type="ECO:0000256" key="6">
    <source>
        <dbReference type="SAM" id="Phobius"/>
    </source>
</evidence>